<keyword evidence="2" id="KW-1185">Reference proteome</keyword>
<dbReference type="InterPro" id="IPR045617">
    <property type="entry name" value="DUF6445"/>
</dbReference>
<name>A0ABQ3AP95_9GAMM</name>
<evidence type="ECO:0000313" key="2">
    <source>
        <dbReference type="Proteomes" id="UP000619761"/>
    </source>
</evidence>
<dbReference type="Pfam" id="PF20043">
    <property type="entry name" value="DUF6445"/>
    <property type="match status" value="1"/>
</dbReference>
<dbReference type="Proteomes" id="UP000619761">
    <property type="component" value="Unassembled WGS sequence"/>
</dbReference>
<accession>A0ABQ3AP95</accession>
<protein>
    <recommendedName>
        <fullName evidence="3">Prolyl 4-hydroxylase alpha subunit Fe(2+) 2OG dioxygenase domain-containing protein</fullName>
    </recommendedName>
</protein>
<comment type="caution">
    <text evidence="1">The sequence shown here is derived from an EMBL/GenBank/DDBJ whole genome shotgun (WGS) entry which is preliminary data.</text>
</comment>
<dbReference type="RefSeq" id="WP_189415292.1">
    <property type="nucleotide sequence ID" value="NZ_BMYZ01000001.1"/>
</dbReference>
<reference evidence="2" key="1">
    <citation type="journal article" date="2019" name="Int. J. Syst. Evol. Microbiol.">
        <title>The Global Catalogue of Microorganisms (GCM) 10K type strain sequencing project: providing services to taxonomists for standard genome sequencing and annotation.</title>
        <authorList>
            <consortium name="The Broad Institute Genomics Platform"/>
            <consortium name="The Broad Institute Genome Sequencing Center for Infectious Disease"/>
            <person name="Wu L."/>
            <person name="Ma J."/>
        </authorList>
    </citation>
    <scope>NUCLEOTIDE SEQUENCE [LARGE SCALE GENOMIC DNA]</scope>
    <source>
        <strain evidence="2">KCTC 32239</strain>
    </source>
</reference>
<organism evidence="1 2">
    <name type="scientific">Cellvibrio zantedeschiae</name>
    <dbReference type="NCBI Taxonomy" id="1237077"/>
    <lineage>
        <taxon>Bacteria</taxon>
        <taxon>Pseudomonadati</taxon>
        <taxon>Pseudomonadota</taxon>
        <taxon>Gammaproteobacteria</taxon>
        <taxon>Cellvibrionales</taxon>
        <taxon>Cellvibrionaceae</taxon>
        <taxon>Cellvibrio</taxon>
    </lineage>
</organism>
<proteinExistence type="predicted"/>
<sequence>MTNLFALNENLSVKILNPNNPIQKIIIIDDILKQPNNLIAFAAANNFSPYAGHGTGKGYPGLRLTPPSDYSNTIVDFIKPLIRSEFAIPENLEMGKSECALSLMTTKPEELGPLQCVPHFDTSNINQFAVLLYLCGQPHGGTAFYRHNATGLEFITPATKDRYLDMFFAELNEKRPAQQYFSESNERFTKIGFLPAALNRMVIYRSCVIHSPYLIDPGRSINSDPRTGRLTVNTFVAF</sequence>
<evidence type="ECO:0000313" key="1">
    <source>
        <dbReference type="EMBL" id="GGY62395.1"/>
    </source>
</evidence>
<evidence type="ECO:0008006" key="3">
    <source>
        <dbReference type="Google" id="ProtNLM"/>
    </source>
</evidence>
<gene>
    <name evidence="1" type="ORF">GCM10011613_02350</name>
</gene>
<dbReference type="EMBL" id="BMYZ01000001">
    <property type="protein sequence ID" value="GGY62395.1"/>
    <property type="molecule type" value="Genomic_DNA"/>
</dbReference>